<dbReference type="PANTHER" id="PTHR24567">
    <property type="entry name" value="CRP FAMILY TRANSCRIPTIONAL REGULATORY PROTEIN"/>
    <property type="match status" value="1"/>
</dbReference>
<dbReference type="InterPro" id="IPR036390">
    <property type="entry name" value="WH_DNA-bd_sf"/>
</dbReference>
<gene>
    <name evidence="7" type="ORF">BJP51_20200</name>
</gene>
<dbReference type="GO" id="GO:0005829">
    <property type="term" value="C:cytosol"/>
    <property type="evidence" value="ECO:0007669"/>
    <property type="project" value="TreeGrafter"/>
</dbReference>
<dbReference type="PANTHER" id="PTHR24567:SF28">
    <property type="entry name" value="LISTERIOLYSIN REGULATORY PROTEIN"/>
    <property type="match status" value="1"/>
</dbReference>
<dbReference type="Pfam" id="PF00027">
    <property type="entry name" value="cNMP_binding"/>
    <property type="match status" value="1"/>
</dbReference>
<dbReference type="PROSITE" id="PS50042">
    <property type="entry name" value="CNMP_BINDING_3"/>
    <property type="match status" value="1"/>
</dbReference>
<evidence type="ECO:0000256" key="4">
    <source>
        <dbReference type="ARBA" id="ARBA00023163"/>
    </source>
</evidence>
<dbReference type="Gene3D" id="1.10.10.10">
    <property type="entry name" value="Winged helix-like DNA-binding domain superfamily/Winged helix DNA-binding domain"/>
    <property type="match status" value="1"/>
</dbReference>
<dbReference type="PROSITE" id="PS51063">
    <property type="entry name" value="HTH_CRP_2"/>
    <property type="match status" value="1"/>
</dbReference>
<dbReference type="GO" id="GO:0003677">
    <property type="term" value="F:DNA binding"/>
    <property type="evidence" value="ECO:0007669"/>
    <property type="project" value="UniProtKB-KW"/>
</dbReference>
<dbReference type="InterPro" id="IPR036388">
    <property type="entry name" value="WH-like_DNA-bd_sf"/>
</dbReference>
<feature type="domain" description="HTH crp-type" evidence="6">
    <location>
        <begin position="146"/>
        <end position="220"/>
    </location>
</feature>
<dbReference type="SUPFAM" id="SSF46785">
    <property type="entry name" value="Winged helix' DNA-binding domain"/>
    <property type="match status" value="1"/>
</dbReference>
<name>A0A1R0X766_9BACL</name>
<evidence type="ECO:0000259" key="5">
    <source>
        <dbReference type="PROSITE" id="PS50042"/>
    </source>
</evidence>
<comment type="caution">
    <text evidence="7">The sequence shown here is derived from an EMBL/GenBank/DDBJ whole genome shotgun (WGS) entry which is preliminary data.</text>
</comment>
<evidence type="ECO:0000259" key="6">
    <source>
        <dbReference type="PROSITE" id="PS51063"/>
    </source>
</evidence>
<feature type="domain" description="Cyclic nucleotide-binding" evidence="5">
    <location>
        <begin position="12"/>
        <end position="115"/>
    </location>
</feature>
<dbReference type="RefSeq" id="WP_036688224.1">
    <property type="nucleotide sequence ID" value="NZ_MKQP01000025.1"/>
</dbReference>
<dbReference type="InterPro" id="IPR000595">
    <property type="entry name" value="cNMP-bd_dom"/>
</dbReference>
<dbReference type="SMART" id="SM00419">
    <property type="entry name" value="HTH_CRP"/>
    <property type="match status" value="1"/>
</dbReference>
<dbReference type="InterPro" id="IPR050397">
    <property type="entry name" value="Env_Response_Regulators"/>
</dbReference>
<dbReference type="InterPro" id="IPR012318">
    <property type="entry name" value="HTH_CRP"/>
</dbReference>
<accession>A0A1R0X766</accession>
<keyword evidence="2" id="KW-0238">DNA-binding</keyword>
<dbReference type="CDD" id="cd00038">
    <property type="entry name" value="CAP_ED"/>
    <property type="match status" value="1"/>
</dbReference>
<dbReference type="InterPro" id="IPR014710">
    <property type="entry name" value="RmlC-like_jellyroll"/>
</dbReference>
<dbReference type="EMBL" id="MKQP01000025">
    <property type="protein sequence ID" value="OMD30384.1"/>
    <property type="molecule type" value="Genomic_DNA"/>
</dbReference>
<protein>
    <submittedName>
        <fullName evidence="7">cAMP-binding protein</fullName>
    </submittedName>
</protein>
<reference evidence="7 8" key="1">
    <citation type="submission" date="2016-10" db="EMBL/GenBank/DDBJ databases">
        <title>Paenibacillus species isolates.</title>
        <authorList>
            <person name="Beno S.M."/>
        </authorList>
    </citation>
    <scope>NUCLEOTIDE SEQUENCE [LARGE SCALE GENOMIC DNA]</scope>
    <source>
        <strain evidence="7 8">FSL H7-0604</strain>
    </source>
</reference>
<sequence>MDKIHYLSQFNLLQSLGLEDLIEMEELTRITVVPKNTYIQTPSTFSEGLFFVKKGKVRLYQLNANGKQFTSDILNEGNVFGEMGVISFGTKEHYIETIEESHICTIDPGRFEEFISHRPRFMMLLLQVLSDRIKSMSQLTQNLAIGNLHDKILCVLLKLADQHGVEHEDNCYKINVPLSHQEIANLIGASREAVTVALQELVKAEVIRTGFRTIYIQRDKILERNIT</sequence>
<evidence type="ECO:0000256" key="1">
    <source>
        <dbReference type="ARBA" id="ARBA00023015"/>
    </source>
</evidence>
<dbReference type="SUPFAM" id="SSF51206">
    <property type="entry name" value="cAMP-binding domain-like"/>
    <property type="match status" value="1"/>
</dbReference>
<dbReference type="GO" id="GO:0003700">
    <property type="term" value="F:DNA-binding transcription factor activity"/>
    <property type="evidence" value="ECO:0007669"/>
    <property type="project" value="TreeGrafter"/>
</dbReference>
<keyword evidence="4" id="KW-0804">Transcription</keyword>
<dbReference type="Proteomes" id="UP000187465">
    <property type="component" value="Unassembled WGS sequence"/>
</dbReference>
<organism evidence="7 8">
    <name type="scientific">Paenibacillus odorifer</name>
    <dbReference type="NCBI Taxonomy" id="189426"/>
    <lineage>
        <taxon>Bacteria</taxon>
        <taxon>Bacillati</taxon>
        <taxon>Bacillota</taxon>
        <taxon>Bacilli</taxon>
        <taxon>Bacillales</taxon>
        <taxon>Paenibacillaceae</taxon>
        <taxon>Paenibacillus</taxon>
    </lineage>
</organism>
<evidence type="ECO:0000313" key="8">
    <source>
        <dbReference type="Proteomes" id="UP000187465"/>
    </source>
</evidence>
<keyword evidence="1" id="KW-0805">Transcription regulation</keyword>
<proteinExistence type="predicted"/>
<evidence type="ECO:0000256" key="3">
    <source>
        <dbReference type="ARBA" id="ARBA00023159"/>
    </source>
</evidence>
<keyword evidence="3" id="KW-0010">Activator</keyword>
<evidence type="ECO:0000256" key="2">
    <source>
        <dbReference type="ARBA" id="ARBA00023125"/>
    </source>
</evidence>
<dbReference type="Pfam" id="PF13545">
    <property type="entry name" value="HTH_Crp_2"/>
    <property type="match status" value="1"/>
</dbReference>
<dbReference type="AlphaFoldDB" id="A0A1R0X766"/>
<dbReference type="Gene3D" id="2.60.120.10">
    <property type="entry name" value="Jelly Rolls"/>
    <property type="match status" value="1"/>
</dbReference>
<dbReference type="SMART" id="SM00100">
    <property type="entry name" value="cNMP"/>
    <property type="match status" value="1"/>
</dbReference>
<dbReference type="InterPro" id="IPR018490">
    <property type="entry name" value="cNMP-bd_dom_sf"/>
</dbReference>
<evidence type="ECO:0000313" key="7">
    <source>
        <dbReference type="EMBL" id="OMD30384.1"/>
    </source>
</evidence>